<keyword evidence="1" id="KW-0812">Transmembrane</keyword>
<keyword evidence="1" id="KW-1133">Transmembrane helix</keyword>
<gene>
    <name evidence="2" type="ORF">GQ43DRAFT_133327</name>
</gene>
<accession>A0A9P4JJ48</accession>
<organism evidence="2 3">
    <name type="scientific">Delitschia confertaspora ATCC 74209</name>
    <dbReference type="NCBI Taxonomy" id="1513339"/>
    <lineage>
        <taxon>Eukaryota</taxon>
        <taxon>Fungi</taxon>
        <taxon>Dikarya</taxon>
        <taxon>Ascomycota</taxon>
        <taxon>Pezizomycotina</taxon>
        <taxon>Dothideomycetes</taxon>
        <taxon>Pleosporomycetidae</taxon>
        <taxon>Pleosporales</taxon>
        <taxon>Delitschiaceae</taxon>
        <taxon>Delitschia</taxon>
    </lineage>
</organism>
<name>A0A9P4JJ48_9PLEO</name>
<evidence type="ECO:0000313" key="3">
    <source>
        <dbReference type="Proteomes" id="UP000799536"/>
    </source>
</evidence>
<keyword evidence="3" id="KW-1185">Reference proteome</keyword>
<feature type="transmembrane region" description="Helical" evidence="1">
    <location>
        <begin position="31"/>
        <end position="53"/>
    </location>
</feature>
<reference evidence="2" key="1">
    <citation type="journal article" date="2020" name="Stud. Mycol.">
        <title>101 Dothideomycetes genomes: a test case for predicting lifestyles and emergence of pathogens.</title>
        <authorList>
            <person name="Haridas S."/>
            <person name="Albert R."/>
            <person name="Binder M."/>
            <person name="Bloem J."/>
            <person name="Labutti K."/>
            <person name="Salamov A."/>
            <person name="Andreopoulos B."/>
            <person name="Baker S."/>
            <person name="Barry K."/>
            <person name="Bills G."/>
            <person name="Bluhm B."/>
            <person name="Cannon C."/>
            <person name="Castanera R."/>
            <person name="Culley D."/>
            <person name="Daum C."/>
            <person name="Ezra D."/>
            <person name="Gonzalez J."/>
            <person name="Henrissat B."/>
            <person name="Kuo A."/>
            <person name="Liang C."/>
            <person name="Lipzen A."/>
            <person name="Lutzoni F."/>
            <person name="Magnuson J."/>
            <person name="Mondo S."/>
            <person name="Nolan M."/>
            <person name="Ohm R."/>
            <person name="Pangilinan J."/>
            <person name="Park H.-J."/>
            <person name="Ramirez L."/>
            <person name="Alfaro M."/>
            <person name="Sun H."/>
            <person name="Tritt A."/>
            <person name="Yoshinaga Y."/>
            <person name="Zwiers L.-H."/>
            <person name="Turgeon B."/>
            <person name="Goodwin S."/>
            <person name="Spatafora J."/>
            <person name="Crous P."/>
            <person name="Grigoriev I."/>
        </authorList>
    </citation>
    <scope>NUCLEOTIDE SEQUENCE</scope>
    <source>
        <strain evidence="2">ATCC 74209</strain>
    </source>
</reference>
<sequence length="55" mass="6537">MRASWWHCMCVWYFEGLYDVSGGVLHRLDDIMTLIFVPHLSVFIPEVLNVLAWRI</sequence>
<proteinExistence type="predicted"/>
<comment type="caution">
    <text evidence="2">The sequence shown here is derived from an EMBL/GenBank/DDBJ whole genome shotgun (WGS) entry which is preliminary data.</text>
</comment>
<evidence type="ECO:0000313" key="2">
    <source>
        <dbReference type="EMBL" id="KAF2199046.1"/>
    </source>
</evidence>
<dbReference type="Proteomes" id="UP000799536">
    <property type="component" value="Unassembled WGS sequence"/>
</dbReference>
<keyword evidence="1" id="KW-0472">Membrane</keyword>
<dbReference type="AlphaFoldDB" id="A0A9P4JJ48"/>
<protein>
    <submittedName>
        <fullName evidence="2">Uncharacterized protein</fullName>
    </submittedName>
</protein>
<evidence type="ECO:0000256" key="1">
    <source>
        <dbReference type="SAM" id="Phobius"/>
    </source>
</evidence>
<dbReference type="EMBL" id="ML994100">
    <property type="protein sequence ID" value="KAF2199046.1"/>
    <property type="molecule type" value="Genomic_DNA"/>
</dbReference>